<accession>A0A6P8YZX4</accession>
<evidence type="ECO:0000256" key="6">
    <source>
        <dbReference type="SAM" id="Phobius"/>
    </source>
</evidence>
<evidence type="ECO:0000256" key="3">
    <source>
        <dbReference type="ARBA" id="ARBA00022692"/>
    </source>
</evidence>
<evidence type="ECO:0000256" key="5">
    <source>
        <dbReference type="ARBA" id="ARBA00023136"/>
    </source>
</evidence>
<evidence type="ECO:0000256" key="4">
    <source>
        <dbReference type="ARBA" id="ARBA00022989"/>
    </source>
</evidence>
<evidence type="ECO:0000256" key="1">
    <source>
        <dbReference type="ARBA" id="ARBA00004141"/>
    </source>
</evidence>
<dbReference type="Proteomes" id="UP000515158">
    <property type="component" value="Unplaced"/>
</dbReference>
<dbReference type="GO" id="GO:0016020">
    <property type="term" value="C:membrane"/>
    <property type="evidence" value="ECO:0007669"/>
    <property type="project" value="UniProtKB-SubCell"/>
</dbReference>
<comment type="subcellular location">
    <subcellularLocation>
        <location evidence="1">Membrane</location>
        <topology evidence="1">Multi-pass membrane protein</topology>
    </subcellularLocation>
</comment>
<feature type="transmembrane region" description="Helical" evidence="6">
    <location>
        <begin position="61"/>
        <end position="79"/>
    </location>
</feature>
<reference evidence="9" key="1">
    <citation type="submission" date="2025-08" db="UniProtKB">
        <authorList>
            <consortium name="RefSeq"/>
        </authorList>
    </citation>
    <scope>IDENTIFICATION</scope>
    <source>
        <tissue evidence="9">Total insect</tissue>
    </source>
</reference>
<dbReference type="PANTHER" id="PTHR10877">
    <property type="entry name" value="POLYCYSTIN FAMILY MEMBER"/>
    <property type="match status" value="1"/>
</dbReference>
<keyword evidence="5 6" id="KW-0472">Membrane</keyword>
<evidence type="ECO:0000313" key="8">
    <source>
        <dbReference type="Proteomes" id="UP000515158"/>
    </source>
</evidence>
<protein>
    <submittedName>
        <fullName evidence="9">Uncharacterized protein LOC117644423</fullName>
    </submittedName>
</protein>
<dbReference type="KEGG" id="tpal:117644423"/>
<gene>
    <name evidence="9" type="primary">LOC117644423</name>
</gene>
<keyword evidence="4 6" id="KW-1133">Transmembrane helix</keyword>
<feature type="domain" description="Polycystin" evidence="7">
    <location>
        <begin position="174"/>
        <end position="234"/>
    </location>
</feature>
<name>A0A6P8YZX4_THRPL</name>
<dbReference type="InterPro" id="IPR046791">
    <property type="entry name" value="Polycystin_dom"/>
</dbReference>
<dbReference type="Pfam" id="PF20519">
    <property type="entry name" value="Polycystin_dom"/>
    <property type="match status" value="1"/>
</dbReference>
<keyword evidence="8" id="KW-1185">Reference proteome</keyword>
<dbReference type="InParanoid" id="A0A6P8YZX4"/>
<evidence type="ECO:0000256" key="2">
    <source>
        <dbReference type="ARBA" id="ARBA00007200"/>
    </source>
</evidence>
<organism evidence="9">
    <name type="scientific">Thrips palmi</name>
    <name type="common">Melon thrips</name>
    <dbReference type="NCBI Taxonomy" id="161013"/>
    <lineage>
        <taxon>Eukaryota</taxon>
        <taxon>Metazoa</taxon>
        <taxon>Ecdysozoa</taxon>
        <taxon>Arthropoda</taxon>
        <taxon>Hexapoda</taxon>
        <taxon>Insecta</taxon>
        <taxon>Pterygota</taxon>
        <taxon>Neoptera</taxon>
        <taxon>Paraneoptera</taxon>
        <taxon>Thysanoptera</taxon>
        <taxon>Terebrantia</taxon>
        <taxon>Thripoidea</taxon>
        <taxon>Thripidae</taxon>
        <taxon>Thrips</taxon>
    </lineage>
</organism>
<dbReference type="PANTHER" id="PTHR10877:SF183">
    <property type="entry name" value="AT14535P-RELATED"/>
    <property type="match status" value="1"/>
</dbReference>
<dbReference type="AlphaFoldDB" id="A0A6P8YZX4"/>
<dbReference type="GeneID" id="117644423"/>
<dbReference type="InterPro" id="IPR051223">
    <property type="entry name" value="Polycystin"/>
</dbReference>
<comment type="similarity">
    <text evidence="2">Belongs to the polycystin family.</text>
</comment>
<evidence type="ECO:0000259" key="7">
    <source>
        <dbReference type="Pfam" id="PF20519"/>
    </source>
</evidence>
<sequence>MWWRSHSGDGKVPPPPPRPLRDLPDVAFRMHCALKFGRRWMADRSLELEEFRAMWRPFKGFILHLFLLILMNLTCLCRLDRFMFFTHDALEDFYCNNHFPDGPVNQMITFYEVDSVERLWSFMDYLVEAVGEDDPPAITKDNPLVGRVRFRQLRVRAGPCIVARRPEFAARFDKCYSFFDEATNNSWVDEATRAVFVEHASYNANCNEVCHVGVRFELPPGGGVVPFINIRCAPLMQYATMLDYWILGHEILFSISTFMLTANEWLLLLRHRPRFARWIWNTIREV</sequence>
<dbReference type="OrthoDB" id="5322100at2759"/>
<evidence type="ECO:0000313" key="9">
    <source>
        <dbReference type="RefSeq" id="XP_034239837.1"/>
    </source>
</evidence>
<keyword evidence="3 6" id="KW-0812">Transmembrane</keyword>
<dbReference type="RefSeq" id="XP_034239837.1">
    <property type="nucleotide sequence ID" value="XM_034383946.1"/>
</dbReference>
<proteinExistence type="inferred from homology"/>